<accession>X1SIB8</accession>
<protein>
    <submittedName>
        <fullName evidence="2">Uncharacterized protein</fullName>
    </submittedName>
</protein>
<keyword evidence="1" id="KW-0175">Coiled coil</keyword>
<feature type="coiled-coil region" evidence="1">
    <location>
        <begin position="182"/>
        <end position="209"/>
    </location>
</feature>
<feature type="non-terminal residue" evidence="2">
    <location>
        <position position="1"/>
    </location>
</feature>
<comment type="caution">
    <text evidence="2">The sequence shown here is derived from an EMBL/GenBank/DDBJ whole genome shotgun (WGS) entry which is preliminary data.</text>
</comment>
<dbReference type="EMBL" id="BARW01017902">
    <property type="protein sequence ID" value="GAI92708.1"/>
    <property type="molecule type" value="Genomic_DNA"/>
</dbReference>
<reference evidence="2" key="1">
    <citation type="journal article" date="2014" name="Front. Microbiol.">
        <title>High frequency of phylogenetically diverse reductive dehalogenase-homologous genes in deep subseafloor sedimentary metagenomes.</title>
        <authorList>
            <person name="Kawai M."/>
            <person name="Futagami T."/>
            <person name="Toyoda A."/>
            <person name="Takaki Y."/>
            <person name="Nishi S."/>
            <person name="Hori S."/>
            <person name="Arai W."/>
            <person name="Tsubouchi T."/>
            <person name="Morono Y."/>
            <person name="Uchiyama I."/>
            <person name="Ito T."/>
            <person name="Fujiyama A."/>
            <person name="Inagaki F."/>
            <person name="Takami H."/>
        </authorList>
    </citation>
    <scope>NUCLEOTIDE SEQUENCE</scope>
    <source>
        <strain evidence="2">Expedition CK06-06</strain>
    </source>
</reference>
<name>X1SIB8_9ZZZZ</name>
<organism evidence="2">
    <name type="scientific">marine sediment metagenome</name>
    <dbReference type="NCBI Taxonomy" id="412755"/>
    <lineage>
        <taxon>unclassified sequences</taxon>
        <taxon>metagenomes</taxon>
        <taxon>ecological metagenomes</taxon>
    </lineage>
</organism>
<proteinExistence type="predicted"/>
<gene>
    <name evidence="2" type="ORF">S12H4_30791</name>
</gene>
<sequence>QEALALQIDAQIDSAGRYLDAELAKIENSIQSAQRIAQADYRQASTQAIVLRQKTDAQTSRANAQFTMEHAISKAQIERDKGLALSQTIRGEAACDRMIANANTTKIREDADIDAKHATAQADMNIILAANSSKRQAAQVYLDAVKARFNARIQQVNAERAIDLADEHYAMAIKRTDLASALAQARAAREDSNRKLAALKKRQAELQTASMVNWSAKLAMFKNGSIGFEALEMDIPSRQLVETPVIETTLVTYTADDPQSDDAE</sequence>
<dbReference type="AlphaFoldDB" id="X1SIB8"/>
<evidence type="ECO:0000313" key="2">
    <source>
        <dbReference type="EMBL" id="GAI92708.1"/>
    </source>
</evidence>
<evidence type="ECO:0000256" key="1">
    <source>
        <dbReference type="SAM" id="Coils"/>
    </source>
</evidence>